<dbReference type="GeneID" id="6648480"/>
<dbReference type="EMBL" id="CH964239">
    <property type="protein sequence ID" value="EDW81958.1"/>
    <property type="molecule type" value="Genomic_DNA"/>
</dbReference>
<keyword evidence="3" id="KW-1185">Reference proteome</keyword>
<dbReference type="GO" id="GO:0005549">
    <property type="term" value="F:odorant binding"/>
    <property type="evidence" value="ECO:0007669"/>
    <property type="project" value="InterPro"/>
</dbReference>
<gene>
    <name evidence="2" type="primary">Dwil\Obp8a</name>
    <name evidence="2" type="ORF">Dwil_GK25385</name>
</gene>
<evidence type="ECO:0000313" key="3">
    <source>
        <dbReference type="Proteomes" id="UP000007798"/>
    </source>
</evidence>
<dbReference type="AlphaFoldDB" id="B4NDY9"/>
<dbReference type="InParanoid" id="B4NDY9"/>
<organism evidence="2 3">
    <name type="scientific">Drosophila willistoni</name>
    <name type="common">Fruit fly</name>
    <dbReference type="NCBI Taxonomy" id="7260"/>
    <lineage>
        <taxon>Eukaryota</taxon>
        <taxon>Metazoa</taxon>
        <taxon>Ecdysozoa</taxon>
        <taxon>Arthropoda</taxon>
        <taxon>Hexapoda</taxon>
        <taxon>Insecta</taxon>
        <taxon>Pterygota</taxon>
        <taxon>Neoptera</taxon>
        <taxon>Endopterygota</taxon>
        <taxon>Diptera</taxon>
        <taxon>Brachycera</taxon>
        <taxon>Muscomorpha</taxon>
        <taxon>Ephydroidea</taxon>
        <taxon>Drosophilidae</taxon>
        <taxon>Drosophila</taxon>
        <taxon>Sophophora</taxon>
    </lineage>
</organism>
<dbReference type="STRING" id="7260.B4NDY9"/>
<dbReference type="SUPFAM" id="SSF47565">
    <property type="entry name" value="Insect pheromone/odorant-binding proteins"/>
    <property type="match status" value="1"/>
</dbReference>
<dbReference type="InterPro" id="IPR006170">
    <property type="entry name" value="PBP/GOBP"/>
</dbReference>
<dbReference type="OrthoDB" id="7732931at2759"/>
<name>B4NDY9_DROWI</name>
<dbReference type="FunCoup" id="B4NDY9">
    <property type="interactions" value="43"/>
</dbReference>
<dbReference type="KEGG" id="dwi:6648480"/>
<dbReference type="InterPro" id="IPR036728">
    <property type="entry name" value="PBP_GOBP_sf"/>
</dbReference>
<dbReference type="PhylomeDB" id="B4NDY9"/>
<dbReference type="HOGENOM" id="CLU_109524_0_0_1"/>
<keyword evidence="1" id="KW-0732">Signal</keyword>
<feature type="signal peptide" evidence="1">
    <location>
        <begin position="1"/>
        <end position="19"/>
    </location>
</feature>
<dbReference type="Proteomes" id="UP000007798">
    <property type="component" value="Unassembled WGS sequence"/>
</dbReference>
<dbReference type="Pfam" id="PF01395">
    <property type="entry name" value="PBP_GOBP"/>
    <property type="match status" value="1"/>
</dbReference>
<dbReference type="CTD" id="31860"/>
<accession>B4NDY9</accession>
<sequence>MHLCLMLALMLMLGLLVQSPTIGIDGAPTSSSRRLLTARDYCFRSGKLSDRQRLRLDHMAYENQEYAHRYAYCFWTKLHLWNDQNGFQAMQIVNHFGGPDRLNVEQAVPVINKCNLSTRPGAASNWCYRAFVCVLRTPVGEWFRRHMSDVINGNA</sequence>
<reference evidence="2 3" key="1">
    <citation type="journal article" date="2007" name="Nature">
        <title>Evolution of genes and genomes on the Drosophila phylogeny.</title>
        <authorList>
            <consortium name="Drosophila 12 Genomes Consortium"/>
            <person name="Clark A.G."/>
            <person name="Eisen M.B."/>
            <person name="Smith D.R."/>
            <person name="Bergman C.M."/>
            <person name="Oliver B."/>
            <person name="Markow T.A."/>
            <person name="Kaufman T.C."/>
            <person name="Kellis M."/>
            <person name="Gelbart W."/>
            <person name="Iyer V.N."/>
            <person name="Pollard D.A."/>
            <person name="Sackton T.B."/>
            <person name="Larracuente A.M."/>
            <person name="Singh N.D."/>
            <person name="Abad J.P."/>
            <person name="Abt D.N."/>
            <person name="Adryan B."/>
            <person name="Aguade M."/>
            <person name="Akashi H."/>
            <person name="Anderson W.W."/>
            <person name="Aquadro C.F."/>
            <person name="Ardell D.H."/>
            <person name="Arguello R."/>
            <person name="Artieri C.G."/>
            <person name="Barbash D.A."/>
            <person name="Barker D."/>
            <person name="Barsanti P."/>
            <person name="Batterham P."/>
            <person name="Batzoglou S."/>
            <person name="Begun D."/>
            <person name="Bhutkar A."/>
            <person name="Blanco E."/>
            <person name="Bosak S.A."/>
            <person name="Bradley R.K."/>
            <person name="Brand A.D."/>
            <person name="Brent M.R."/>
            <person name="Brooks A.N."/>
            <person name="Brown R.H."/>
            <person name="Butlin R.K."/>
            <person name="Caggese C."/>
            <person name="Calvi B.R."/>
            <person name="Bernardo de Carvalho A."/>
            <person name="Caspi A."/>
            <person name="Castrezana S."/>
            <person name="Celniker S.E."/>
            <person name="Chang J.L."/>
            <person name="Chapple C."/>
            <person name="Chatterji S."/>
            <person name="Chinwalla A."/>
            <person name="Civetta A."/>
            <person name="Clifton S.W."/>
            <person name="Comeron J.M."/>
            <person name="Costello J.C."/>
            <person name="Coyne J.A."/>
            <person name="Daub J."/>
            <person name="David R.G."/>
            <person name="Delcher A.L."/>
            <person name="Delehaunty K."/>
            <person name="Do C.B."/>
            <person name="Ebling H."/>
            <person name="Edwards K."/>
            <person name="Eickbush T."/>
            <person name="Evans J.D."/>
            <person name="Filipski A."/>
            <person name="Findeiss S."/>
            <person name="Freyhult E."/>
            <person name="Fulton L."/>
            <person name="Fulton R."/>
            <person name="Garcia A.C."/>
            <person name="Gardiner A."/>
            <person name="Garfield D.A."/>
            <person name="Garvin B.E."/>
            <person name="Gibson G."/>
            <person name="Gilbert D."/>
            <person name="Gnerre S."/>
            <person name="Godfrey J."/>
            <person name="Good R."/>
            <person name="Gotea V."/>
            <person name="Gravely B."/>
            <person name="Greenberg A.J."/>
            <person name="Griffiths-Jones S."/>
            <person name="Gross S."/>
            <person name="Guigo R."/>
            <person name="Gustafson E.A."/>
            <person name="Haerty W."/>
            <person name="Hahn M.W."/>
            <person name="Halligan D.L."/>
            <person name="Halpern A.L."/>
            <person name="Halter G.M."/>
            <person name="Han M.V."/>
            <person name="Heger A."/>
            <person name="Hillier L."/>
            <person name="Hinrichs A.S."/>
            <person name="Holmes I."/>
            <person name="Hoskins R.A."/>
            <person name="Hubisz M.J."/>
            <person name="Hultmark D."/>
            <person name="Huntley M.A."/>
            <person name="Jaffe D.B."/>
            <person name="Jagadeeshan S."/>
            <person name="Jeck W.R."/>
            <person name="Johnson J."/>
            <person name="Jones C.D."/>
            <person name="Jordan W.C."/>
            <person name="Karpen G.H."/>
            <person name="Kataoka E."/>
            <person name="Keightley P.D."/>
            <person name="Kheradpour P."/>
            <person name="Kirkness E.F."/>
            <person name="Koerich L.B."/>
            <person name="Kristiansen K."/>
            <person name="Kudrna D."/>
            <person name="Kulathinal R.J."/>
            <person name="Kumar S."/>
            <person name="Kwok R."/>
            <person name="Lander E."/>
            <person name="Langley C.H."/>
            <person name="Lapoint R."/>
            <person name="Lazzaro B.P."/>
            <person name="Lee S.J."/>
            <person name="Levesque L."/>
            <person name="Li R."/>
            <person name="Lin C.F."/>
            <person name="Lin M.F."/>
            <person name="Lindblad-Toh K."/>
            <person name="Llopart A."/>
            <person name="Long M."/>
            <person name="Low L."/>
            <person name="Lozovsky E."/>
            <person name="Lu J."/>
            <person name="Luo M."/>
            <person name="Machado C.A."/>
            <person name="Makalowski W."/>
            <person name="Marzo M."/>
            <person name="Matsuda M."/>
            <person name="Matzkin L."/>
            <person name="McAllister B."/>
            <person name="McBride C.S."/>
            <person name="McKernan B."/>
            <person name="McKernan K."/>
            <person name="Mendez-Lago M."/>
            <person name="Minx P."/>
            <person name="Mollenhauer M.U."/>
            <person name="Montooth K."/>
            <person name="Mount S.M."/>
            <person name="Mu X."/>
            <person name="Myers E."/>
            <person name="Negre B."/>
            <person name="Newfeld S."/>
            <person name="Nielsen R."/>
            <person name="Noor M.A."/>
            <person name="O'Grady P."/>
            <person name="Pachter L."/>
            <person name="Papaceit M."/>
            <person name="Parisi M.J."/>
            <person name="Parisi M."/>
            <person name="Parts L."/>
            <person name="Pedersen J.S."/>
            <person name="Pesole G."/>
            <person name="Phillippy A.M."/>
            <person name="Ponting C.P."/>
            <person name="Pop M."/>
            <person name="Porcelli D."/>
            <person name="Powell J.R."/>
            <person name="Prohaska S."/>
            <person name="Pruitt K."/>
            <person name="Puig M."/>
            <person name="Quesneville H."/>
            <person name="Ram K.R."/>
            <person name="Rand D."/>
            <person name="Rasmussen M.D."/>
            <person name="Reed L.K."/>
            <person name="Reenan R."/>
            <person name="Reily A."/>
            <person name="Remington K.A."/>
            <person name="Rieger T.T."/>
            <person name="Ritchie M.G."/>
            <person name="Robin C."/>
            <person name="Rogers Y.H."/>
            <person name="Rohde C."/>
            <person name="Rozas J."/>
            <person name="Rubenfield M.J."/>
            <person name="Ruiz A."/>
            <person name="Russo S."/>
            <person name="Salzberg S.L."/>
            <person name="Sanchez-Gracia A."/>
            <person name="Saranga D.J."/>
            <person name="Sato H."/>
            <person name="Schaeffer S.W."/>
            <person name="Schatz M.C."/>
            <person name="Schlenke T."/>
            <person name="Schwartz R."/>
            <person name="Segarra C."/>
            <person name="Singh R.S."/>
            <person name="Sirot L."/>
            <person name="Sirota M."/>
            <person name="Sisneros N.B."/>
            <person name="Smith C.D."/>
            <person name="Smith T.F."/>
            <person name="Spieth J."/>
            <person name="Stage D.E."/>
            <person name="Stark A."/>
            <person name="Stephan W."/>
            <person name="Strausberg R.L."/>
            <person name="Strempel S."/>
            <person name="Sturgill D."/>
            <person name="Sutton G."/>
            <person name="Sutton G.G."/>
            <person name="Tao W."/>
            <person name="Teichmann S."/>
            <person name="Tobari Y.N."/>
            <person name="Tomimura Y."/>
            <person name="Tsolas J.M."/>
            <person name="Valente V.L."/>
            <person name="Venter E."/>
            <person name="Venter J.C."/>
            <person name="Vicario S."/>
            <person name="Vieira F.G."/>
            <person name="Vilella A.J."/>
            <person name="Villasante A."/>
            <person name="Walenz B."/>
            <person name="Wang J."/>
            <person name="Wasserman M."/>
            <person name="Watts T."/>
            <person name="Wilson D."/>
            <person name="Wilson R.K."/>
            <person name="Wing R.A."/>
            <person name="Wolfner M.F."/>
            <person name="Wong A."/>
            <person name="Wong G.K."/>
            <person name="Wu C.I."/>
            <person name="Wu G."/>
            <person name="Yamamoto D."/>
            <person name="Yang H.P."/>
            <person name="Yang S.P."/>
            <person name="Yorke J.A."/>
            <person name="Yoshida K."/>
            <person name="Zdobnov E."/>
            <person name="Zhang P."/>
            <person name="Zhang Y."/>
            <person name="Zimin A.V."/>
            <person name="Baldwin J."/>
            <person name="Abdouelleil A."/>
            <person name="Abdulkadir J."/>
            <person name="Abebe A."/>
            <person name="Abera B."/>
            <person name="Abreu J."/>
            <person name="Acer S.C."/>
            <person name="Aftuck L."/>
            <person name="Alexander A."/>
            <person name="An P."/>
            <person name="Anderson E."/>
            <person name="Anderson S."/>
            <person name="Arachi H."/>
            <person name="Azer M."/>
            <person name="Bachantsang P."/>
            <person name="Barry A."/>
            <person name="Bayul T."/>
            <person name="Berlin A."/>
            <person name="Bessette D."/>
            <person name="Bloom T."/>
            <person name="Blye J."/>
            <person name="Boguslavskiy L."/>
            <person name="Bonnet C."/>
            <person name="Boukhgalter B."/>
            <person name="Bourzgui I."/>
            <person name="Brown A."/>
            <person name="Cahill P."/>
            <person name="Channer S."/>
            <person name="Cheshatsang Y."/>
            <person name="Chuda L."/>
            <person name="Citroen M."/>
            <person name="Collymore A."/>
            <person name="Cooke P."/>
            <person name="Costello M."/>
            <person name="D'Aco K."/>
            <person name="Daza R."/>
            <person name="De Haan G."/>
            <person name="DeGray S."/>
            <person name="DeMaso C."/>
            <person name="Dhargay N."/>
            <person name="Dooley K."/>
            <person name="Dooley E."/>
            <person name="Doricent M."/>
            <person name="Dorje P."/>
            <person name="Dorjee K."/>
            <person name="Dupes A."/>
            <person name="Elong R."/>
            <person name="Falk J."/>
            <person name="Farina A."/>
            <person name="Faro S."/>
            <person name="Ferguson D."/>
            <person name="Fisher S."/>
            <person name="Foley C.D."/>
            <person name="Franke A."/>
            <person name="Friedrich D."/>
            <person name="Gadbois L."/>
            <person name="Gearin G."/>
            <person name="Gearin C.R."/>
            <person name="Giannoukos G."/>
            <person name="Goode T."/>
            <person name="Graham J."/>
            <person name="Grandbois E."/>
            <person name="Grewal S."/>
            <person name="Gyaltsen K."/>
            <person name="Hafez N."/>
            <person name="Hagos B."/>
            <person name="Hall J."/>
            <person name="Henson C."/>
            <person name="Hollinger A."/>
            <person name="Honan T."/>
            <person name="Huard M.D."/>
            <person name="Hughes L."/>
            <person name="Hurhula B."/>
            <person name="Husby M.E."/>
            <person name="Kamat A."/>
            <person name="Kanga B."/>
            <person name="Kashin S."/>
            <person name="Khazanovich D."/>
            <person name="Kisner P."/>
            <person name="Lance K."/>
            <person name="Lara M."/>
            <person name="Lee W."/>
            <person name="Lennon N."/>
            <person name="Letendre F."/>
            <person name="LeVine R."/>
            <person name="Lipovsky A."/>
            <person name="Liu X."/>
            <person name="Liu J."/>
            <person name="Liu S."/>
            <person name="Lokyitsang T."/>
            <person name="Lokyitsang Y."/>
            <person name="Lubonja R."/>
            <person name="Lui A."/>
            <person name="MacDonald P."/>
            <person name="Magnisalis V."/>
            <person name="Maru K."/>
            <person name="Matthews C."/>
            <person name="McCusker W."/>
            <person name="McDonough S."/>
            <person name="Mehta T."/>
            <person name="Meldrim J."/>
            <person name="Meneus L."/>
            <person name="Mihai O."/>
            <person name="Mihalev A."/>
            <person name="Mihova T."/>
            <person name="Mittelman R."/>
            <person name="Mlenga V."/>
            <person name="Montmayeur A."/>
            <person name="Mulrain L."/>
            <person name="Navidi A."/>
            <person name="Naylor J."/>
            <person name="Negash T."/>
            <person name="Nguyen T."/>
            <person name="Nguyen N."/>
            <person name="Nicol R."/>
            <person name="Norbu C."/>
            <person name="Norbu N."/>
            <person name="Novod N."/>
            <person name="O'Neill B."/>
            <person name="Osman S."/>
            <person name="Markiewicz E."/>
            <person name="Oyono O.L."/>
            <person name="Patti C."/>
            <person name="Phunkhang P."/>
            <person name="Pierre F."/>
            <person name="Priest M."/>
            <person name="Raghuraman S."/>
            <person name="Rege F."/>
            <person name="Reyes R."/>
            <person name="Rise C."/>
            <person name="Rogov P."/>
            <person name="Ross K."/>
            <person name="Ryan E."/>
            <person name="Settipalli S."/>
            <person name="Shea T."/>
            <person name="Sherpa N."/>
            <person name="Shi L."/>
            <person name="Shih D."/>
            <person name="Sparrow T."/>
            <person name="Spaulding J."/>
            <person name="Stalker J."/>
            <person name="Stange-Thomann N."/>
            <person name="Stavropoulos S."/>
            <person name="Stone C."/>
            <person name="Strader C."/>
            <person name="Tesfaye S."/>
            <person name="Thomson T."/>
            <person name="Thoulutsang Y."/>
            <person name="Thoulutsang D."/>
            <person name="Topham K."/>
            <person name="Topping I."/>
            <person name="Tsamla T."/>
            <person name="Vassiliev H."/>
            <person name="Vo A."/>
            <person name="Wangchuk T."/>
            <person name="Wangdi T."/>
            <person name="Weiand M."/>
            <person name="Wilkinson J."/>
            <person name="Wilson A."/>
            <person name="Yadav S."/>
            <person name="Young G."/>
            <person name="Yu Q."/>
            <person name="Zembek L."/>
            <person name="Zhong D."/>
            <person name="Zimmer A."/>
            <person name="Zwirko Z."/>
            <person name="Jaffe D.B."/>
            <person name="Alvarez P."/>
            <person name="Brockman W."/>
            <person name="Butler J."/>
            <person name="Chin C."/>
            <person name="Gnerre S."/>
            <person name="Grabherr M."/>
            <person name="Kleber M."/>
            <person name="Mauceli E."/>
            <person name="MacCallum I."/>
        </authorList>
    </citation>
    <scope>NUCLEOTIDE SEQUENCE [LARGE SCALE GENOMIC DNA]</scope>
    <source>
        <strain evidence="3">Tucson 14030-0811.24</strain>
    </source>
</reference>
<evidence type="ECO:0000256" key="1">
    <source>
        <dbReference type="SAM" id="SignalP"/>
    </source>
</evidence>
<protein>
    <submittedName>
        <fullName evidence="2">Odorant-binding protein 8a</fullName>
    </submittedName>
</protein>
<feature type="chain" id="PRO_5002816808" evidence="1">
    <location>
        <begin position="20"/>
        <end position="155"/>
    </location>
</feature>
<dbReference type="CDD" id="cd23992">
    <property type="entry name" value="PBP_GOBP"/>
    <property type="match status" value="1"/>
</dbReference>
<proteinExistence type="predicted"/>
<dbReference type="eggNOG" id="ENOG502RVZU">
    <property type="taxonomic scope" value="Eukaryota"/>
</dbReference>
<dbReference type="Gene3D" id="1.10.238.20">
    <property type="entry name" value="Pheromone/general odorant binding protein domain"/>
    <property type="match status" value="1"/>
</dbReference>
<dbReference type="OMA" id="WYKRHMS"/>
<dbReference type="SMART" id="SM00708">
    <property type="entry name" value="PhBP"/>
    <property type="match status" value="1"/>
</dbReference>
<evidence type="ECO:0000313" key="2">
    <source>
        <dbReference type="EMBL" id="EDW81958.1"/>
    </source>
</evidence>